<dbReference type="EMBL" id="LGIQ01000011">
    <property type="protein sequence ID" value="KNB70015.1"/>
    <property type="molecule type" value="Genomic_DNA"/>
</dbReference>
<dbReference type="InterPro" id="IPR043128">
    <property type="entry name" value="Rev_trsase/Diguanyl_cyclase"/>
</dbReference>
<evidence type="ECO:0000313" key="2">
    <source>
        <dbReference type="EMBL" id="KNB70015.1"/>
    </source>
</evidence>
<dbReference type="Proteomes" id="UP000036834">
    <property type="component" value="Unassembled WGS sequence"/>
</dbReference>
<sequence>MYKVGVIGPHSSVERIIHIGKEYEHTMEFVAYPYRDFHETESIVRKHNQNVDVWLFSGQISYMTAMKALNSEEKLVYIQHTESDIYKSLLHMGYYQNEFLNRVSIDEITTSHLEQALQQIDIEPKEMYIKTFDINSSTQELIDFHLELWKSGKTKGAITCFEAVYLGLKEAGVPTYRISTTDMEIRQALRILAERTRTFYYKDTQISVQIIEMEHFDKITEKAKSSYHLQYFEMKVKETLLRYCENLDGSLMEKGNGRYVIFSSRGAIEREIKVLQETIAQLAEESDHSVAVGIGYGVTVHSAEINAQRAIQLSKERAEHGIVIIQEDGTMIQSAGEEEELRYSYRFDDKELIDKLKDVKISVKNYHKVAALIRRMNWNDFTIKDLAAHLYWDERNARRFMVSLCEVDLAEYAGEEACSTRGRPSKRYRLK</sequence>
<dbReference type="AlphaFoldDB" id="A0A0K9YPB1"/>
<proteinExistence type="predicted"/>
<dbReference type="PATRIC" id="fig|54915.3.peg.5177"/>
<dbReference type="STRING" id="54915.ADS79_29785"/>
<protein>
    <recommendedName>
        <fullName evidence="5">Transcriptional regulator</fullName>
    </recommendedName>
</protein>
<dbReference type="EMBL" id="BJON01000009">
    <property type="protein sequence ID" value="GED68615.1"/>
    <property type="molecule type" value="Genomic_DNA"/>
</dbReference>
<accession>A0A0K9YPB1</accession>
<reference evidence="3" key="1">
    <citation type="submission" date="2015-07" db="EMBL/GenBank/DDBJ databases">
        <title>Genome sequencing project for genomic taxonomy and phylogenomics of Bacillus-like bacteria.</title>
        <authorList>
            <person name="Liu B."/>
            <person name="Wang J."/>
            <person name="Zhu Y."/>
            <person name="Liu G."/>
            <person name="Chen Q."/>
            <person name="Chen Z."/>
            <person name="Lan J."/>
            <person name="Che J."/>
            <person name="Ge C."/>
            <person name="Shi H."/>
            <person name="Pan Z."/>
            <person name="Liu X."/>
        </authorList>
    </citation>
    <scope>NUCLEOTIDE SEQUENCE [LARGE SCALE GENOMIC DNA]</scope>
    <source>
        <strain evidence="3">DSM 9887</strain>
    </source>
</reference>
<reference evidence="2" key="2">
    <citation type="submission" date="2015-07" db="EMBL/GenBank/DDBJ databases">
        <title>MeaNS - Measles Nucleotide Surveillance Program.</title>
        <authorList>
            <person name="Tran T."/>
            <person name="Druce J."/>
        </authorList>
    </citation>
    <scope>NUCLEOTIDE SEQUENCE</scope>
    <source>
        <strain evidence="2">DSM 9887</strain>
    </source>
</reference>
<reference evidence="1 4" key="3">
    <citation type="submission" date="2019-06" db="EMBL/GenBank/DDBJ databases">
        <title>Whole genome shotgun sequence of Brevibacillus reuszeri NBRC 15719.</title>
        <authorList>
            <person name="Hosoyama A."/>
            <person name="Uohara A."/>
            <person name="Ohji S."/>
            <person name="Ichikawa N."/>
        </authorList>
    </citation>
    <scope>NUCLEOTIDE SEQUENCE [LARGE SCALE GENOMIC DNA]</scope>
    <source>
        <strain evidence="1 4">NBRC 15719</strain>
    </source>
</reference>
<dbReference type="RefSeq" id="WP_049742057.1">
    <property type="nucleotide sequence ID" value="NZ_BJON01000009.1"/>
</dbReference>
<comment type="caution">
    <text evidence="2">The sequence shown here is derived from an EMBL/GenBank/DDBJ whole genome shotgun (WGS) entry which is preliminary data.</text>
</comment>
<organism evidence="2 3">
    <name type="scientific">Brevibacillus reuszeri</name>
    <dbReference type="NCBI Taxonomy" id="54915"/>
    <lineage>
        <taxon>Bacteria</taxon>
        <taxon>Bacillati</taxon>
        <taxon>Bacillota</taxon>
        <taxon>Bacilli</taxon>
        <taxon>Bacillales</taxon>
        <taxon>Paenibacillaceae</taxon>
        <taxon>Brevibacillus</taxon>
    </lineage>
</organism>
<evidence type="ECO:0000313" key="1">
    <source>
        <dbReference type="EMBL" id="GED68615.1"/>
    </source>
</evidence>
<name>A0A0K9YPB1_9BACL</name>
<keyword evidence="4" id="KW-1185">Reference proteome</keyword>
<evidence type="ECO:0008006" key="5">
    <source>
        <dbReference type="Google" id="ProtNLM"/>
    </source>
</evidence>
<evidence type="ECO:0000313" key="4">
    <source>
        <dbReference type="Proteomes" id="UP000319578"/>
    </source>
</evidence>
<evidence type="ECO:0000313" key="3">
    <source>
        <dbReference type="Proteomes" id="UP000036834"/>
    </source>
</evidence>
<dbReference type="Proteomes" id="UP000319578">
    <property type="component" value="Unassembled WGS sequence"/>
</dbReference>
<gene>
    <name evidence="2" type="ORF">ADS79_29785</name>
    <name evidence="1" type="ORF">BRE01_23170</name>
</gene>
<dbReference type="Gene3D" id="3.30.70.270">
    <property type="match status" value="1"/>
</dbReference>
<dbReference type="OrthoDB" id="4986073at2"/>